<evidence type="ECO:0000313" key="1">
    <source>
        <dbReference type="EMBL" id="ODQ77946.1"/>
    </source>
</evidence>
<dbReference type="RefSeq" id="XP_018983274.1">
    <property type="nucleotide sequence ID" value="XM_019132987.1"/>
</dbReference>
<dbReference type="GeneID" id="30150840"/>
<reference evidence="2" key="1">
    <citation type="submission" date="2016-05" db="EMBL/GenBank/DDBJ databases">
        <title>Comparative genomics of biotechnologically important yeasts.</title>
        <authorList>
            <consortium name="DOE Joint Genome Institute"/>
            <person name="Riley R."/>
            <person name="Haridas S."/>
            <person name="Wolfe K.H."/>
            <person name="Lopes M.R."/>
            <person name="Hittinger C.T."/>
            <person name="Goker M."/>
            <person name="Salamov A."/>
            <person name="Wisecaver J."/>
            <person name="Long T.M."/>
            <person name="Aerts A.L."/>
            <person name="Barry K."/>
            <person name="Choi C."/>
            <person name="Clum A."/>
            <person name="Coughlan A.Y."/>
            <person name="Deshpande S."/>
            <person name="Douglass A.P."/>
            <person name="Hanson S.J."/>
            <person name="Klenk H.-P."/>
            <person name="Labutti K."/>
            <person name="Lapidus A."/>
            <person name="Lindquist E."/>
            <person name="Lipzen A."/>
            <person name="Meier-Kolthoff J.P."/>
            <person name="Ohm R.A."/>
            <person name="Otillar R.P."/>
            <person name="Pangilinan J."/>
            <person name="Peng Y."/>
            <person name="Rokas A."/>
            <person name="Rosa C.A."/>
            <person name="Scheuner C."/>
            <person name="Sibirny A.A."/>
            <person name="Slot J.C."/>
            <person name="Stielow J.B."/>
            <person name="Sun H."/>
            <person name="Kurtzman C.P."/>
            <person name="Blackwell M."/>
            <person name="Grigoriev I.V."/>
            <person name="Jeffries T.W."/>
        </authorList>
    </citation>
    <scope>NUCLEOTIDE SEQUENCE [LARGE SCALE GENOMIC DNA]</scope>
    <source>
        <strain evidence="2">NRRL Y-12698</strain>
    </source>
</reference>
<evidence type="ECO:0000313" key="2">
    <source>
        <dbReference type="Proteomes" id="UP000094336"/>
    </source>
</evidence>
<dbReference type="EMBL" id="KV454437">
    <property type="protein sequence ID" value="ODQ77946.1"/>
    <property type="molecule type" value="Genomic_DNA"/>
</dbReference>
<gene>
    <name evidence="1" type="ORF">BABINDRAFT_9562</name>
</gene>
<organism evidence="1 2">
    <name type="scientific">Babjeviella inositovora NRRL Y-12698</name>
    <dbReference type="NCBI Taxonomy" id="984486"/>
    <lineage>
        <taxon>Eukaryota</taxon>
        <taxon>Fungi</taxon>
        <taxon>Dikarya</taxon>
        <taxon>Ascomycota</taxon>
        <taxon>Saccharomycotina</taxon>
        <taxon>Pichiomycetes</taxon>
        <taxon>Serinales incertae sedis</taxon>
        <taxon>Babjeviella</taxon>
    </lineage>
</organism>
<protein>
    <submittedName>
        <fullName evidence="1">Uncharacterized protein</fullName>
    </submittedName>
</protein>
<keyword evidence="2" id="KW-1185">Reference proteome</keyword>
<name>A0A1E3QJS9_9ASCO</name>
<proteinExistence type="predicted"/>
<dbReference type="OrthoDB" id="2128908at2759"/>
<dbReference type="Proteomes" id="UP000094336">
    <property type="component" value="Unassembled WGS sequence"/>
</dbReference>
<dbReference type="AlphaFoldDB" id="A0A1E3QJS9"/>
<sequence>MFLTNKAKTLVIAIFGTALLALHYLMSLRFLTQVVLVATYDIDTIFNDRFSVNVLTNNCSRNTNRIVAFFPELAVWNDTVCTLMPDSASYVSGPPVMGDVGLYTKKYTRAVRLCAYGDKMLCLFLEDDITWLFDVDETKRRLVLNTILYYSNDDATWDCSKYGIGWFKTGATGNKLQCRIISKETASCMAGYMDRSGIPADIALRDASKACSVRQGRFLLVQHTGGRSILKH</sequence>
<accession>A0A1E3QJS9</accession>